<name>A0A8H4NZ87_9HYPO</name>
<feature type="compositionally biased region" description="Basic residues" evidence="1">
    <location>
        <begin position="551"/>
        <end position="561"/>
    </location>
</feature>
<organism evidence="4 5">
    <name type="scientific">Fusarium acutatum</name>
    <dbReference type="NCBI Taxonomy" id="78861"/>
    <lineage>
        <taxon>Eukaryota</taxon>
        <taxon>Fungi</taxon>
        <taxon>Dikarya</taxon>
        <taxon>Ascomycota</taxon>
        <taxon>Pezizomycotina</taxon>
        <taxon>Sordariomycetes</taxon>
        <taxon>Hypocreomycetidae</taxon>
        <taxon>Hypocreales</taxon>
        <taxon>Nectriaceae</taxon>
        <taxon>Fusarium</taxon>
        <taxon>Fusarium fujikuroi species complex</taxon>
    </lineage>
</organism>
<protein>
    <submittedName>
        <fullName evidence="4">DNA repair exonuclease SIA1</fullName>
    </submittedName>
</protein>
<dbReference type="InterPro" id="IPR029052">
    <property type="entry name" value="Metallo-depent_PP-like"/>
</dbReference>
<dbReference type="EMBL" id="JAADJF010000035">
    <property type="protein sequence ID" value="KAF4442982.1"/>
    <property type="molecule type" value="Genomic_DNA"/>
</dbReference>
<dbReference type="PANTHER" id="PTHR32440">
    <property type="entry name" value="PHOSPHATASE DCR2-RELATED-RELATED"/>
    <property type="match status" value="1"/>
</dbReference>
<dbReference type="Pfam" id="PF00149">
    <property type="entry name" value="Metallophos"/>
    <property type="match status" value="1"/>
</dbReference>
<evidence type="ECO:0000259" key="3">
    <source>
        <dbReference type="Pfam" id="PF00149"/>
    </source>
</evidence>
<dbReference type="SUPFAM" id="SSF56300">
    <property type="entry name" value="Metallo-dependent phosphatases"/>
    <property type="match status" value="1"/>
</dbReference>
<dbReference type="Proteomes" id="UP000536711">
    <property type="component" value="Unassembled WGS sequence"/>
</dbReference>
<keyword evidence="4" id="KW-0378">Hydrolase</keyword>
<evidence type="ECO:0000256" key="1">
    <source>
        <dbReference type="SAM" id="MobiDB-lite"/>
    </source>
</evidence>
<evidence type="ECO:0000256" key="2">
    <source>
        <dbReference type="SAM" id="SignalP"/>
    </source>
</evidence>
<feature type="chain" id="PRO_5034210386" evidence="2">
    <location>
        <begin position="21"/>
        <end position="592"/>
    </location>
</feature>
<evidence type="ECO:0000313" key="4">
    <source>
        <dbReference type="EMBL" id="KAF4442982.1"/>
    </source>
</evidence>
<comment type="caution">
    <text evidence="4">The sequence shown here is derived from an EMBL/GenBank/DDBJ whole genome shotgun (WGS) entry which is preliminary data.</text>
</comment>
<feature type="region of interest" description="Disordered" evidence="1">
    <location>
        <begin position="540"/>
        <end position="574"/>
    </location>
</feature>
<dbReference type="OrthoDB" id="783096at2759"/>
<dbReference type="GO" id="GO:0005737">
    <property type="term" value="C:cytoplasm"/>
    <property type="evidence" value="ECO:0007669"/>
    <property type="project" value="TreeGrafter"/>
</dbReference>
<dbReference type="CDD" id="cd07383">
    <property type="entry name" value="MPP_Dcr2"/>
    <property type="match status" value="1"/>
</dbReference>
<dbReference type="InterPro" id="IPR004843">
    <property type="entry name" value="Calcineurin-like_PHP"/>
</dbReference>
<reference evidence="4 5" key="1">
    <citation type="submission" date="2020-01" db="EMBL/GenBank/DDBJ databases">
        <title>Identification and distribution of gene clusters putatively required for synthesis of sphingolipid metabolism inhibitors in phylogenetically diverse species of the filamentous fungus Fusarium.</title>
        <authorList>
            <person name="Kim H.-S."/>
            <person name="Busman M."/>
            <person name="Brown D.W."/>
            <person name="Divon H."/>
            <person name="Uhlig S."/>
            <person name="Proctor R.H."/>
        </authorList>
    </citation>
    <scope>NUCLEOTIDE SEQUENCE [LARGE SCALE GENOMIC DNA]</scope>
    <source>
        <strain evidence="4 5">NRRL 13308</strain>
    </source>
</reference>
<keyword evidence="5" id="KW-1185">Reference proteome</keyword>
<feature type="domain" description="Calcineurin-like phosphoesterase" evidence="3">
    <location>
        <begin position="43"/>
        <end position="301"/>
    </location>
</feature>
<dbReference type="AlphaFoldDB" id="A0A8H4NZ87"/>
<keyword evidence="2" id="KW-0732">Signal</keyword>
<dbReference type="Gene3D" id="3.60.21.10">
    <property type="match status" value="1"/>
</dbReference>
<keyword evidence="4" id="KW-0540">Nuclease</keyword>
<feature type="region of interest" description="Disordered" evidence="1">
    <location>
        <begin position="497"/>
        <end position="520"/>
    </location>
</feature>
<dbReference type="PANTHER" id="PTHR32440:SF11">
    <property type="entry name" value="METALLOPHOSPHOESTERASE DOMAIN-CONTAINING PROTEIN"/>
    <property type="match status" value="1"/>
</dbReference>
<dbReference type="GO" id="GO:0004527">
    <property type="term" value="F:exonuclease activity"/>
    <property type="evidence" value="ECO:0007669"/>
    <property type="project" value="UniProtKB-KW"/>
</dbReference>
<accession>A0A8H4NZ87</accession>
<gene>
    <name evidence="4" type="ORF">FACUT_1533</name>
</gene>
<keyword evidence="4" id="KW-0269">Exonuclease</keyword>
<sequence length="592" mass="66091">MLRSLALTSFLAGQSLRAAAQRDQVDNSNLDPLKFKSDGTFQISVFSDLHFAEDASSIGPEKDARTVKVMGDVIDAELPDLVVLNGDLINGESTFIHNSTVYIDQIVSPMVDRNMTWASTYGNHDHNRNLNGTAMLEREHTWPGSRTDSMVQGSDAGTTNYYLPVYASNCSSNCTPELILWFFDSRGGFYYQGGAQPNWVDKSVVEWFNETNADLREEYGKNIPSLAFVHIPVYASLMLQNNGVDENYHPGINDETVIQQGAGWCADKKGGCDYSDQDLPLMQALVATPGVIGLFSGHDHANSWCYKWEDKVGDMDLAGNGINLCYGQHTGYGGYGDWIRGGRQIVVTQEGLENLEIDSHIRLESDEVVGRISLNSTYNTDAYAATPNQKTFLSIASSSTPTPSTRPVSLAARFGLHNAFNVVEHYYKAHKLVERVEDWAKEVSIATEEMKFGEPTNPEAKMPRIINILLEKHEEARAIMDLIEEQLLKLNYEIPQKEVTESPSSKHGGSRHRGGSNREYLTDDSEAQGLLSKEIWPYIPLGSDSEDSFTKKKKKKKRSKRSKTEEEKNRHINKVFMRENGILPLLDPSAQL</sequence>
<proteinExistence type="predicted"/>
<evidence type="ECO:0000313" key="5">
    <source>
        <dbReference type="Proteomes" id="UP000536711"/>
    </source>
</evidence>
<feature type="signal peptide" evidence="2">
    <location>
        <begin position="1"/>
        <end position="20"/>
    </location>
</feature>